<dbReference type="Proteomes" id="UP000011666">
    <property type="component" value="Unassembled WGS sequence"/>
</dbReference>
<feature type="transmembrane region" description="Helical" evidence="2">
    <location>
        <begin position="56"/>
        <end position="73"/>
    </location>
</feature>
<proteinExistence type="predicted"/>
<keyword evidence="2" id="KW-1133">Transmembrane helix</keyword>
<evidence type="ECO:0000313" key="3">
    <source>
        <dbReference type="EMBL" id="GAC69579.1"/>
    </source>
</evidence>
<dbReference type="EMBL" id="BANX01000026">
    <property type="protein sequence ID" value="GAC69579.1"/>
    <property type="molecule type" value="Genomic_DNA"/>
</dbReference>
<dbReference type="AlphaFoldDB" id="M0QMD5"/>
<keyword evidence="2" id="KW-0472">Membrane</keyword>
<feature type="transmembrane region" description="Helical" evidence="2">
    <location>
        <begin position="33"/>
        <end position="50"/>
    </location>
</feature>
<evidence type="ECO:0008006" key="5">
    <source>
        <dbReference type="Google" id="ProtNLM"/>
    </source>
</evidence>
<keyword evidence="2" id="KW-0812">Transmembrane</keyword>
<evidence type="ECO:0000256" key="1">
    <source>
        <dbReference type="SAM" id="MobiDB-lite"/>
    </source>
</evidence>
<evidence type="ECO:0000313" key="4">
    <source>
        <dbReference type="Proteomes" id="UP000011666"/>
    </source>
</evidence>
<dbReference type="eggNOG" id="ENOG5030989">
    <property type="taxonomic scope" value="Bacteria"/>
</dbReference>
<name>M0QMD5_9ACTN</name>
<protein>
    <recommendedName>
        <fullName evidence="5">DUF1453 domain-containing protein</fullName>
    </recommendedName>
</protein>
<comment type="caution">
    <text evidence="3">The sequence shown here is derived from an EMBL/GenBank/DDBJ whole genome shotgun (WGS) entry which is preliminary data.</text>
</comment>
<sequence length="175" mass="18921">MTIPELLILIALMAYAVYRQSRRHELVGSTRFKMALIYIGVGLLIGGLRLPVGLLGYAFFAASIALSVVVGLIRGRYTRISADGDGHVYVQGTIFTIFLFIGMIVIKFALGTTAYLLGNSSHGGFGEIIIMIGVMIAVQAEILWRRAQPLSPRQSATSASTMRSSPTTSVPENNQ</sequence>
<gene>
    <name evidence="3" type="ORF">GS4_26_00260</name>
</gene>
<feature type="region of interest" description="Disordered" evidence="1">
    <location>
        <begin position="153"/>
        <end position="175"/>
    </location>
</feature>
<feature type="transmembrane region" description="Helical" evidence="2">
    <location>
        <begin position="94"/>
        <end position="118"/>
    </location>
</feature>
<organism evidence="3 4">
    <name type="scientific">Gordonia soli NBRC 108243</name>
    <dbReference type="NCBI Taxonomy" id="1223545"/>
    <lineage>
        <taxon>Bacteria</taxon>
        <taxon>Bacillati</taxon>
        <taxon>Actinomycetota</taxon>
        <taxon>Actinomycetes</taxon>
        <taxon>Mycobacteriales</taxon>
        <taxon>Gordoniaceae</taxon>
        <taxon>Gordonia</taxon>
    </lineage>
</organism>
<evidence type="ECO:0000256" key="2">
    <source>
        <dbReference type="SAM" id="Phobius"/>
    </source>
</evidence>
<dbReference type="OrthoDB" id="5192278at2"/>
<reference evidence="3 4" key="1">
    <citation type="submission" date="2013-01" db="EMBL/GenBank/DDBJ databases">
        <title>Whole genome shotgun sequence of Gordonia soli NBRC 108243.</title>
        <authorList>
            <person name="Isaki-Nakamura S."/>
            <person name="Hosoyama A."/>
            <person name="Tsuchikane K."/>
            <person name="Ando Y."/>
            <person name="Baba S."/>
            <person name="Ohji S."/>
            <person name="Hamada M."/>
            <person name="Tamura T."/>
            <person name="Yamazoe A."/>
            <person name="Yamazaki S."/>
            <person name="Fujita N."/>
        </authorList>
    </citation>
    <scope>NUCLEOTIDE SEQUENCE [LARGE SCALE GENOMIC DNA]</scope>
    <source>
        <strain evidence="3 4">NBRC 108243</strain>
    </source>
</reference>
<keyword evidence="4" id="KW-1185">Reference proteome</keyword>
<accession>M0QMD5</accession>
<dbReference type="RefSeq" id="WP_007622802.1">
    <property type="nucleotide sequence ID" value="NZ_BANX01000026.1"/>
</dbReference>
<dbReference type="STRING" id="1223545.GS4_26_00260"/>
<feature type="transmembrane region" description="Helical" evidence="2">
    <location>
        <begin position="124"/>
        <end position="144"/>
    </location>
</feature>